<proteinExistence type="predicted"/>
<organism evidence="1 2">
    <name type="scientific">Litorisediminicola beolgyonensis</name>
    <dbReference type="NCBI Taxonomy" id="1173614"/>
    <lineage>
        <taxon>Bacteria</taxon>
        <taxon>Pseudomonadati</taxon>
        <taxon>Pseudomonadota</taxon>
        <taxon>Alphaproteobacteria</taxon>
        <taxon>Rhodobacterales</taxon>
        <taxon>Paracoccaceae</taxon>
        <taxon>Litorisediminicola</taxon>
    </lineage>
</organism>
<dbReference type="Proteomes" id="UP001597135">
    <property type="component" value="Unassembled WGS sequence"/>
</dbReference>
<evidence type="ECO:0000313" key="1">
    <source>
        <dbReference type="EMBL" id="MFD1341454.1"/>
    </source>
</evidence>
<dbReference type="RefSeq" id="WP_386801512.1">
    <property type="nucleotide sequence ID" value="NZ_JBHTMU010000004.1"/>
</dbReference>
<reference evidence="2" key="1">
    <citation type="journal article" date="2019" name="Int. J. Syst. Evol. Microbiol.">
        <title>The Global Catalogue of Microorganisms (GCM) 10K type strain sequencing project: providing services to taxonomists for standard genome sequencing and annotation.</title>
        <authorList>
            <consortium name="The Broad Institute Genomics Platform"/>
            <consortium name="The Broad Institute Genome Sequencing Center for Infectious Disease"/>
            <person name="Wu L."/>
            <person name="Ma J."/>
        </authorList>
    </citation>
    <scope>NUCLEOTIDE SEQUENCE [LARGE SCALE GENOMIC DNA]</scope>
    <source>
        <strain evidence="2">CCUG 62953</strain>
    </source>
</reference>
<keyword evidence="2" id="KW-1185">Reference proteome</keyword>
<comment type="caution">
    <text evidence="1">The sequence shown here is derived from an EMBL/GenBank/DDBJ whole genome shotgun (WGS) entry which is preliminary data.</text>
</comment>
<accession>A0ABW3ZES3</accession>
<sequence length="105" mass="11998">MKSGKMRHVIEAQRATATINDAGTPEEAWTTFATLRAELVQRSTEEFLRGPGETSETTVVFRTRYLADLQDEDRILFDGLGFDIEEMVELGHRQGLELRCREVRP</sequence>
<name>A0ABW3ZES3_9RHOB</name>
<dbReference type="Pfam" id="PF05521">
    <property type="entry name" value="Phage_HCP"/>
    <property type="match status" value="1"/>
</dbReference>
<evidence type="ECO:0000313" key="2">
    <source>
        <dbReference type="Proteomes" id="UP001597135"/>
    </source>
</evidence>
<dbReference type="EMBL" id="JBHTMU010000004">
    <property type="protein sequence ID" value="MFD1341454.1"/>
    <property type="molecule type" value="Genomic_DNA"/>
</dbReference>
<dbReference type="NCBIfam" id="TIGR01563">
    <property type="entry name" value="gp16_SPP1"/>
    <property type="match status" value="1"/>
</dbReference>
<dbReference type="InterPro" id="IPR038666">
    <property type="entry name" value="SSP1_head-tail_sf"/>
</dbReference>
<protein>
    <submittedName>
        <fullName evidence="1">Phage head closure protein</fullName>
    </submittedName>
</protein>
<gene>
    <name evidence="1" type="ORF">ACFQ4E_03395</name>
</gene>
<dbReference type="Gene3D" id="2.40.10.270">
    <property type="entry name" value="Bacteriophage SPP1 head-tail adaptor protein"/>
    <property type="match status" value="1"/>
</dbReference>
<dbReference type="InterPro" id="IPR008767">
    <property type="entry name" value="Phage_SPP1_head-tail_adaptor"/>
</dbReference>